<sequence>MDYGGVGDVNIENDFAQSYLMTETLLKWEGSLTHNGLWSVDPLKSLTRGRNHTITLKAIEESRIFIPIFSINYTSSSFCLDELVHIIHCFKVRHQTGSYEERFQNNKEKYNDNMKRLNNWKMAVNQAANLSGMDMNSSLFNKISRVPLHVVDYPVGLQCRVPIVNSLLEYMLCAHYGQCMKYHIGVLVKKSLLKICPRGYVTLHDLIEDMGKEIVRQESPKEPGKRNRLWFYEDIFQVLEGNSGTSQIEIIHLDFALPEEIVEWKGDEFKKMKNLKTLVVKTSFFFNPHVHLPNSLRVLEWHAFPLHEIQSDFLPKNISLCKLPNSGLTSFKLANSLKERMFIGMTVLGLDDSKCLTEITDISGLQNLKEFSFERCNNLLTIHDSIGFLNKLKILNAHKKITIIYDYMDLECFLGYQGYHLLPNQSDKPSPMVSTNVQSLVHRKCNRTDESFPIILKWFANMTHLDLLKSNFTILPECLQEIRWFPPNLKCLSALNCKSSSSSCRNMLLNQELHEVGDIMFCLTGTLRIPESFKHQSTRQTISFWFHNKLPSIALFCTTGHKYNTNFSSIFSIFKIFLNGIECALDCPSHPPYFTIEPDHTYLFCLPLQDMVRMDEVLLKSEWNHAVVRYDFSIMPFDLKESRMHIFKQESSMEDIQFTNPYKKQELDDDDDDVLGDDDDDD</sequence>
<dbReference type="SMART" id="SM00255">
    <property type="entry name" value="TIR"/>
    <property type="match status" value="1"/>
</dbReference>
<dbReference type="Gene3D" id="3.40.50.10140">
    <property type="entry name" value="Toll/interleukin-1 receptor homology (TIR) domain"/>
    <property type="match status" value="1"/>
</dbReference>
<dbReference type="GO" id="GO:0006952">
    <property type="term" value="P:defense response"/>
    <property type="evidence" value="ECO:0007669"/>
    <property type="project" value="UniProtKB-KW"/>
</dbReference>
<evidence type="ECO:0000313" key="7">
    <source>
        <dbReference type="Proteomes" id="UP000002051"/>
    </source>
</evidence>
<protein>
    <submittedName>
        <fullName evidence="5">Disease resistance protein (TIR-NBS-LRR class)</fullName>
    </submittedName>
</protein>
<evidence type="ECO:0000256" key="2">
    <source>
        <dbReference type="ARBA" id="ARBA00022821"/>
    </source>
</evidence>
<dbReference type="SUPFAM" id="SSF52058">
    <property type="entry name" value="L domain-like"/>
    <property type="match status" value="1"/>
</dbReference>
<feature type="compositionally biased region" description="Acidic residues" evidence="3">
    <location>
        <begin position="667"/>
        <end position="682"/>
    </location>
</feature>
<dbReference type="InterPro" id="IPR035897">
    <property type="entry name" value="Toll_tir_struct_dom_sf"/>
</dbReference>
<proteinExistence type="predicted"/>
<evidence type="ECO:0000256" key="3">
    <source>
        <dbReference type="SAM" id="MobiDB-lite"/>
    </source>
</evidence>
<dbReference type="InterPro" id="IPR036390">
    <property type="entry name" value="WH_DNA-bd_sf"/>
</dbReference>
<reference evidence="6" key="3">
    <citation type="submission" date="2015-04" db="UniProtKB">
        <authorList>
            <consortium name="EnsemblPlants"/>
        </authorList>
    </citation>
    <scope>IDENTIFICATION</scope>
    <source>
        <strain evidence="6">cv. Jemalong A17</strain>
    </source>
</reference>
<keyword evidence="1" id="KW-0677">Repeat</keyword>
<accession>G7KJQ6</accession>
<dbReference type="STRING" id="3880.G7KJQ6"/>
<dbReference type="EMBL" id="CM001222">
    <property type="protein sequence ID" value="AES76300.1"/>
    <property type="molecule type" value="Genomic_DNA"/>
</dbReference>
<dbReference type="InterPro" id="IPR044974">
    <property type="entry name" value="Disease_R_plants"/>
</dbReference>
<dbReference type="PANTHER" id="PTHR11017:SF219">
    <property type="entry name" value="ARCHAEAL ATPASE"/>
    <property type="match status" value="1"/>
</dbReference>
<gene>
    <name evidence="5" type="ordered locus">MTR_6g075780</name>
</gene>
<dbReference type="SUPFAM" id="SSF46785">
    <property type="entry name" value="Winged helix' DNA-binding domain"/>
    <property type="match status" value="1"/>
</dbReference>
<dbReference type="InterPro" id="IPR032675">
    <property type="entry name" value="LRR_dom_sf"/>
</dbReference>
<evidence type="ECO:0000259" key="4">
    <source>
        <dbReference type="SMART" id="SM00255"/>
    </source>
</evidence>
<dbReference type="Pfam" id="PF23282">
    <property type="entry name" value="WHD_ROQ1"/>
    <property type="match status" value="1"/>
</dbReference>
<dbReference type="AlphaFoldDB" id="G7KJQ6"/>
<dbReference type="PaxDb" id="3880-AES76300"/>
<dbReference type="InterPro" id="IPR058192">
    <property type="entry name" value="WHD_ROQ1-like"/>
</dbReference>
<dbReference type="Gene3D" id="3.80.10.10">
    <property type="entry name" value="Ribonuclease Inhibitor"/>
    <property type="match status" value="1"/>
</dbReference>
<dbReference type="EnsemblPlants" id="AES76300">
    <property type="protein sequence ID" value="AES76300"/>
    <property type="gene ID" value="MTR_6g075780"/>
</dbReference>
<dbReference type="SUPFAM" id="SSF52200">
    <property type="entry name" value="Toll/Interleukin receptor TIR domain"/>
    <property type="match status" value="1"/>
</dbReference>
<reference evidence="5 7" key="1">
    <citation type="journal article" date="2011" name="Nature">
        <title>The Medicago genome provides insight into the evolution of rhizobial symbioses.</title>
        <authorList>
            <person name="Young N.D."/>
            <person name="Debelle F."/>
            <person name="Oldroyd G.E."/>
            <person name="Geurts R."/>
            <person name="Cannon S.B."/>
            <person name="Udvardi M.K."/>
            <person name="Benedito V.A."/>
            <person name="Mayer K.F."/>
            <person name="Gouzy J."/>
            <person name="Schoof H."/>
            <person name="Van de Peer Y."/>
            <person name="Proost S."/>
            <person name="Cook D.R."/>
            <person name="Meyers B.C."/>
            <person name="Spannagl M."/>
            <person name="Cheung F."/>
            <person name="De Mita S."/>
            <person name="Krishnakumar V."/>
            <person name="Gundlach H."/>
            <person name="Zhou S."/>
            <person name="Mudge J."/>
            <person name="Bharti A.K."/>
            <person name="Murray J.D."/>
            <person name="Naoumkina M.A."/>
            <person name="Rosen B."/>
            <person name="Silverstein K.A."/>
            <person name="Tang H."/>
            <person name="Rombauts S."/>
            <person name="Zhao P.X."/>
            <person name="Zhou P."/>
            <person name="Barbe V."/>
            <person name="Bardou P."/>
            <person name="Bechner M."/>
            <person name="Bellec A."/>
            <person name="Berger A."/>
            <person name="Berges H."/>
            <person name="Bidwell S."/>
            <person name="Bisseling T."/>
            <person name="Choisne N."/>
            <person name="Couloux A."/>
            <person name="Denny R."/>
            <person name="Deshpande S."/>
            <person name="Dai X."/>
            <person name="Doyle J.J."/>
            <person name="Dudez A.M."/>
            <person name="Farmer A.D."/>
            <person name="Fouteau S."/>
            <person name="Franken C."/>
            <person name="Gibelin C."/>
            <person name="Gish J."/>
            <person name="Goldstein S."/>
            <person name="Gonzalez A.J."/>
            <person name="Green P.J."/>
            <person name="Hallab A."/>
            <person name="Hartog M."/>
            <person name="Hua A."/>
            <person name="Humphray S.J."/>
            <person name="Jeong D.H."/>
            <person name="Jing Y."/>
            <person name="Jocker A."/>
            <person name="Kenton S.M."/>
            <person name="Kim D.J."/>
            <person name="Klee K."/>
            <person name="Lai H."/>
            <person name="Lang C."/>
            <person name="Lin S."/>
            <person name="Macmil S.L."/>
            <person name="Magdelenat G."/>
            <person name="Matthews L."/>
            <person name="McCorrison J."/>
            <person name="Monaghan E.L."/>
            <person name="Mun J.H."/>
            <person name="Najar F.Z."/>
            <person name="Nicholson C."/>
            <person name="Noirot C."/>
            <person name="O'Bleness M."/>
            <person name="Paule C.R."/>
            <person name="Poulain J."/>
            <person name="Prion F."/>
            <person name="Qin B."/>
            <person name="Qu C."/>
            <person name="Retzel E.F."/>
            <person name="Riddle C."/>
            <person name="Sallet E."/>
            <person name="Samain S."/>
            <person name="Samson N."/>
            <person name="Sanders I."/>
            <person name="Saurat O."/>
            <person name="Scarpelli C."/>
            <person name="Schiex T."/>
            <person name="Segurens B."/>
            <person name="Severin A.J."/>
            <person name="Sherrier D.J."/>
            <person name="Shi R."/>
            <person name="Sims S."/>
            <person name="Singer S.R."/>
            <person name="Sinharoy S."/>
            <person name="Sterck L."/>
            <person name="Viollet A."/>
            <person name="Wang B.B."/>
            <person name="Wang K."/>
            <person name="Wang M."/>
            <person name="Wang X."/>
            <person name="Warfsmann J."/>
            <person name="Weissenbach J."/>
            <person name="White D.D."/>
            <person name="White J.D."/>
            <person name="Wiley G.B."/>
            <person name="Wincker P."/>
            <person name="Xing Y."/>
            <person name="Yang L."/>
            <person name="Yao Z."/>
            <person name="Ying F."/>
            <person name="Zhai J."/>
            <person name="Zhou L."/>
            <person name="Zuber A."/>
            <person name="Denarie J."/>
            <person name="Dixon R.A."/>
            <person name="May G.D."/>
            <person name="Schwartz D.C."/>
            <person name="Rogers J."/>
            <person name="Quetier F."/>
            <person name="Town C.D."/>
            <person name="Roe B.A."/>
        </authorList>
    </citation>
    <scope>NUCLEOTIDE SEQUENCE [LARGE SCALE GENOMIC DNA]</scope>
    <source>
        <strain evidence="5">A17</strain>
        <strain evidence="6 7">cv. Jemalong A17</strain>
    </source>
</reference>
<dbReference type="PANTHER" id="PTHR11017">
    <property type="entry name" value="LEUCINE-RICH REPEAT-CONTAINING PROTEIN"/>
    <property type="match status" value="1"/>
</dbReference>
<dbReference type="HOGENOM" id="CLU_001561_5_3_1"/>
<evidence type="ECO:0000313" key="6">
    <source>
        <dbReference type="EnsemblPlants" id="AES76300"/>
    </source>
</evidence>
<reference evidence="5 7" key="2">
    <citation type="journal article" date="2014" name="BMC Genomics">
        <title>An improved genome release (version Mt4.0) for the model legume Medicago truncatula.</title>
        <authorList>
            <person name="Tang H."/>
            <person name="Krishnakumar V."/>
            <person name="Bidwell S."/>
            <person name="Rosen B."/>
            <person name="Chan A."/>
            <person name="Zhou S."/>
            <person name="Gentzbittel L."/>
            <person name="Childs K.L."/>
            <person name="Yandell M."/>
            <person name="Gundlach H."/>
            <person name="Mayer K.F."/>
            <person name="Schwartz D.C."/>
            <person name="Town C.D."/>
        </authorList>
    </citation>
    <scope>GENOME REANNOTATION</scope>
    <source>
        <strain evidence="6 7">cv. Jemalong A17</strain>
    </source>
</reference>
<name>G7KJQ6_MEDTR</name>
<organism evidence="5 7">
    <name type="scientific">Medicago truncatula</name>
    <name type="common">Barrel medic</name>
    <name type="synonym">Medicago tribuloides</name>
    <dbReference type="NCBI Taxonomy" id="3880"/>
    <lineage>
        <taxon>Eukaryota</taxon>
        <taxon>Viridiplantae</taxon>
        <taxon>Streptophyta</taxon>
        <taxon>Embryophyta</taxon>
        <taxon>Tracheophyta</taxon>
        <taxon>Spermatophyta</taxon>
        <taxon>Magnoliopsida</taxon>
        <taxon>eudicotyledons</taxon>
        <taxon>Gunneridae</taxon>
        <taxon>Pentapetalae</taxon>
        <taxon>rosids</taxon>
        <taxon>fabids</taxon>
        <taxon>Fabales</taxon>
        <taxon>Fabaceae</taxon>
        <taxon>Papilionoideae</taxon>
        <taxon>50 kb inversion clade</taxon>
        <taxon>NPAAA clade</taxon>
        <taxon>Hologalegina</taxon>
        <taxon>IRL clade</taxon>
        <taxon>Trifolieae</taxon>
        <taxon>Medicago</taxon>
    </lineage>
</organism>
<dbReference type="Proteomes" id="UP000002051">
    <property type="component" value="Chromosome 6"/>
</dbReference>
<dbReference type="GO" id="GO:0007165">
    <property type="term" value="P:signal transduction"/>
    <property type="evidence" value="ECO:0007669"/>
    <property type="project" value="InterPro"/>
</dbReference>
<dbReference type="InterPro" id="IPR000157">
    <property type="entry name" value="TIR_dom"/>
</dbReference>
<feature type="region of interest" description="Disordered" evidence="3">
    <location>
        <begin position="659"/>
        <end position="682"/>
    </location>
</feature>
<keyword evidence="7" id="KW-1185">Reference proteome</keyword>
<evidence type="ECO:0000256" key="1">
    <source>
        <dbReference type="ARBA" id="ARBA00022737"/>
    </source>
</evidence>
<keyword evidence="2" id="KW-0611">Plant defense</keyword>
<dbReference type="Pfam" id="PF01582">
    <property type="entry name" value="TIR"/>
    <property type="match status" value="1"/>
</dbReference>
<feature type="domain" description="TIR" evidence="4">
    <location>
        <begin position="12"/>
        <end position="130"/>
    </location>
</feature>
<evidence type="ECO:0000313" key="5">
    <source>
        <dbReference type="EMBL" id="AES76300.1"/>
    </source>
</evidence>